<protein>
    <recommendedName>
        <fullName evidence="6">C-type lysozyme inhibitor domain-containing protein</fullName>
    </recommendedName>
</protein>
<comment type="caution">
    <text evidence="7">The sequence shown here is derived from an EMBL/GenBank/DDBJ whole genome shotgun (WGS) entry which is preliminary data.</text>
</comment>
<keyword evidence="8" id="KW-1185">Reference proteome</keyword>
<keyword evidence="4" id="KW-0449">Lipoprotein</keyword>
<accession>A0A1S1HLT4</accession>
<organism evidence="7 8">
    <name type="scientific">Providencia stuartii</name>
    <dbReference type="NCBI Taxonomy" id="588"/>
    <lineage>
        <taxon>Bacteria</taxon>
        <taxon>Pseudomonadati</taxon>
        <taxon>Pseudomonadota</taxon>
        <taxon>Gammaproteobacteria</taxon>
        <taxon>Enterobacterales</taxon>
        <taxon>Morganellaceae</taxon>
        <taxon>Providencia</taxon>
    </lineage>
</organism>
<dbReference type="InterPro" id="IPR018660">
    <property type="entry name" value="MliC"/>
</dbReference>
<evidence type="ECO:0000256" key="5">
    <source>
        <dbReference type="SAM" id="SignalP"/>
    </source>
</evidence>
<keyword evidence="3" id="KW-0564">Palmitate</keyword>
<dbReference type="OrthoDB" id="26727at2"/>
<dbReference type="EMBL" id="LVIE01000212">
    <property type="protein sequence ID" value="OHT22772.1"/>
    <property type="molecule type" value="Genomic_DNA"/>
</dbReference>
<keyword evidence="1 5" id="KW-0732">Signal</keyword>
<dbReference type="Proteomes" id="UP000179588">
    <property type="component" value="Unassembled WGS sequence"/>
</dbReference>
<dbReference type="Gene3D" id="2.40.128.200">
    <property type="match status" value="1"/>
</dbReference>
<evidence type="ECO:0000313" key="8">
    <source>
        <dbReference type="Proteomes" id="UP000179588"/>
    </source>
</evidence>
<reference evidence="7 8" key="1">
    <citation type="submission" date="2016-03" db="EMBL/GenBank/DDBJ databases">
        <title>Genome sequence of Providencia stuartii strain, isolated from the salivary glands of larval Lucilia sericata.</title>
        <authorList>
            <person name="Yuan Y."/>
            <person name="Zhang Y."/>
            <person name="Fu S."/>
            <person name="Crippen T.L."/>
            <person name="Visi D."/>
            <person name="Benbow M.E."/>
            <person name="Allen M."/>
            <person name="Tomberlin J.K."/>
            <person name="Sze S.-H."/>
            <person name="Tarone A.M."/>
        </authorList>
    </citation>
    <scope>NUCLEOTIDE SEQUENCE [LARGE SCALE GENOMIC DNA]</scope>
    <source>
        <strain evidence="7 8">Crippen</strain>
    </source>
</reference>
<evidence type="ECO:0000256" key="1">
    <source>
        <dbReference type="ARBA" id="ARBA00022729"/>
    </source>
</evidence>
<evidence type="ECO:0000313" key="7">
    <source>
        <dbReference type="EMBL" id="OHT22772.1"/>
    </source>
</evidence>
<feature type="domain" description="C-type lysozyme inhibitor" evidence="6">
    <location>
        <begin position="29"/>
        <end position="82"/>
    </location>
</feature>
<dbReference type="Pfam" id="PF09864">
    <property type="entry name" value="MliC"/>
    <property type="match status" value="1"/>
</dbReference>
<gene>
    <name evidence="7" type="ORF">A3Q29_09755</name>
</gene>
<evidence type="ECO:0000259" key="6">
    <source>
        <dbReference type="Pfam" id="PF09864"/>
    </source>
</evidence>
<feature type="signal peptide" evidence="5">
    <location>
        <begin position="1"/>
        <end position="23"/>
    </location>
</feature>
<keyword evidence="2" id="KW-0472">Membrane</keyword>
<dbReference type="InterPro" id="IPR036328">
    <property type="entry name" value="MliC_sf"/>
</dbReference>
<evidence type="ECO:0000256" key="3">
    <source>
        <dbReference type="ARBA" id="ARBA00023139"/>
    </source>
</evidence>
<name>A0A1S1HLT4_PROST</name>
<proteinExistence type="predicted"/>
<evidence type="ECO:0000256" key="2">
    <source>
        <dbReference type="ARBA" id="ARBA00023136"/>
    </source>
</evidence>
<feature type="chain" id="PRO_5010320104" description="C-type lysozyme inhibitor domain-containing protein" evidence="5">
    <location>
        <begin position="24"/>
        <end position="113"/>
    </location>
</feature>
<dbReference type="SUPFAM" id="SSF141488">
    <property type="entry name" value="YdhA-like"/>
    <property type="match status" value="1"/>
</dbReference>
<dbReference type="AlphaFoldDB" id="A0A1S1HLT4"/>
<dbReference type="RefSeq" id="WP_070929712.1">
    <property type="nucleotide sequence ID" value="NZ_VAUE01000061.1"/>
</dbReference>
<evidence type="ECO:0000256" key="4">
    <source>
        <dbReference type="ARBA" id="ARBA00023288"/>
    </source>
</evidence>
<sequence length="113" mass="12197">MRKVISVATLALISALTASSAYAAKTDTYNCEGQKIKVSFPDENTAAMLYSDELIVLKSVPSASGARYVGENMQIWGRGKNEFNLATIAEDDVVNNRVSDDKGRTCTLVKSSN</sequence>